<dbReference type="Proteomes" id="UP000054217">
    <property type="component" value="Unassembled WGS sequence"/>
</dbReference>
<evidence type="ECO:0000313" key="1">
    <source>
        <dbReference type="EMBL" id="KIO01918.1"/>
    </source>
</evidence>
<sequence length="389" mass="43374">MVSRLWRSVILGTPEIWRDIVLHAGHITIESLKAQLTRSGNAPLNIFITGSIYDHYEQVQSWLDVVVSSADRWRCLYVHHPHDRMLAEVLDALEGLKFPSLEDVTIDNMYSVSNYPQFLSPNRAPALRNLKLDDLFPAPELAASTTLVTLDISFRVGEYQAMNIPMFIPTQSLAALSLGGDTSNWTLPPDSIHLPLLEVLKLTVCNPRPIMRAIVAPKLTCFDYSDSHEPPYECVNFDTGSKFSHVQRVMFDICCSNVQGYWALCQEFCGARDVTVRSVCMDVFFTPKGQVDNSGSVPADHWTSLESLNIDDLYFDDGTETFDPLMRWLAKRLESGGPRVSVRLSGLSASEPADGTDLHDLYHKLQTCSNPIMDKAVLCSSVHCSTSSG</sequence>
<dbReference type="SUPFAM" id="SSF52047">
    <property type="entry name" value="RNI-like"/>
    <property type="match status" value="1"/>
</dbReference>
<organism evidence="1 2">
    <name type="scientific">Pisolithus tinctorius Marx 270</name>
    <dbReference type="NCBI Taxonomy" id="870435"/>
    <lineage>
        <taxon>Eukaryota</taxon>
        <taxon>Fungi</taxon>
        <taxon>Dikarya</taxon>
        <taxon>Basidiomycota</taxon>
        <taxon>Agaricomycotina</taxon>
        <taxon>Agaricomycetes</taxon>
        <taxon>Agaricomycetidae</taxon>
        <taxon>Boletales</taxon>
        <taxon>Sclerodermatineae</taxon>
        <taxon>Pisolithaceae</taxon>
        <taxon>Pisolithus</taxon>
    </lineage>
</organism>
<evidence type="ECO:0008006" key="3">
    <source>
        <dbReference type="Google" id="ProtNLM"/>
    </source>
</evidence>
<dbReference type="InParanoid" id="A0A0C3IYQ0"/>
<proteinExistence type="predicted"/>
<gene>
    <name evidence="1" type="ORF">M404DRAFT_1002668</name>
</gene>
<protein>
    <recommendedName>
        <fullName evidence="3">F-box domain-containing protein</fullName>
    </recommendedName>
</protein>
<dbReference type="STRING" id="870435.A0A0C3IYQ0"/>
<accession>A0A0C3IYQ0</accession>
<dbReference type="EMBL" id="KN831984">
    <property type="protein sequence ID" value="KIO01918.1"/>
    <property type="molecule type" value="Genomic_DNA"/>
</dbReference>
<reference evidence="2" key="2">
    <citation type="submission" date="2015-01" db="EMBL/GenBank/DDBJ databases">
        <title>Evolutionary Origins and Diversification of the Mycorrhizal Mutualists.</title>
        <authorList>
            <consortium name="DOE Joint Genome Institute"/>
            <consortium name="Mycorrhizal Genomics Consortium"/>
            <person name="Kohler A."/>
            <person name="Kuo A."/>
            <person name="Nagy L.G."/>
            <person name="Floudas D."/>
            <person name="Copeland A."/>
            <person name="Barry K.W."/>
            <person name="Cichocki N."/>
            <person name="Veneault-Fourrey C."/>
            <person name="LaButti K."/>
            <person name="Lindquist E.A."/>
            <person name="Lipzen A."/>
            <person name="Lundell T."/>
            <person name="Morin E."/>
            <person name="Murat C."/>
            <person name="Riley R."/>
            <person name="Ohm R."/>
            <person name="Sun H."/>
            <person name="Tunlid A."/>
            <person name="Henrissat B."/>
            <person name="Grigoriev I.V."/>
            <person name="Hibbett D.S."/>
            <person name="Martin F."/>
        </authorList>
    </citation>
    <scope>NUCLEOTIDE SEQUENCE [LARGE SCALE GENOMIC DNA]</scope>
    <source>
        <strain evidence="2">Marx 270</strain>
    </source>
</reference>
<dbReference type="AlphaFoldDB" id="A0A0C3IYQ0"/>
<evidence type="ECO:0000313" key="2">
    <source>
        <dbReference type="Proteomes" id="UP000054217"/>
    </source>
</evidence>
<dbReference type="HOGENOM" id="CLU_023752_2_0_1"/>
<dbReference type="OrthoDB" id="2675094at2759"/>
<reference evidence="1 2" key="1">
    <citation type="submission" date="2014-04" db="EMBL/GenBank/DDBJ databases">
        <authorList>
            <consortium name="DOE Joint Genome Institute"/>
            <person name="Kuo A."/>
            <person name="Kohler A."/>
            <person name="Costa M.D."/>
            <person name="Nagy L.G."/>
            <person name="Floudas D."/>
            <person name="Copeland A."/>
            <person name="Barry K.W."/>
            <person name="Cichocki N."/>
            <person name="Veneault-Fourrey C."/>
            <person name="LaButti K."/>
            <person name="Lindquist E.A."/>
            <person name="Lipzen A."/>
            <person name="Lundell T."/>
            <person name="Morin E."/>
            <person name="Murat C."/>
            <person name="Sun H."/>
            <person name="Tunlid A."/>
            <person name="Henrissat B."/>
            <person name="Grigoriev I.V."/>
            <person name="Hibbett D.S."/>
            <person name="Martin F."/>
            <person name="Nordberg H.P."/>
            <person name="Cantor M.N."/>
            <person name="Hua S.X."/>
        </authorList>
    </citation>
    <scope>NUCLEOTIDE SEQUENCE [LARGE SCALE GENOMIC DNA]</scope>
    <source>
        <strain evidence="1 2">Marx 270</strain>
    </source>
</reference>
<keyword evidence="2" id="KW-1185">Reference proteome</keyword>
<name>A0A0C3IYQ0_PISTI</name>